<dbReference type="GO" id="GO:0016491">
    <property type="term" value="F:oxidoreductase activity"/>
    <property type="evidence" value="ECO:0007669"/>
    <property type="project" value="UniProtKB-KW"/>
</dbReference>
<reference evidence="4" key="1">
    <citation type="submission" date="2020-06" db="EMBL/GenBank/DDBJ databases">
        <title>Stable isotope informed genome-resolved metagenomics uncovers potential trophic interactions in rhizosphere soil.</title>
        <authorList>
            <person name="Starr E.P."/>
            <person name="Shi S."/>
            <person name="Blazewicz S.J."/>
            <person name="Koch B.J."/>
            <person name="Probst A.J."/>
            <person name="Hungate B.A."/>
            <person name="Pett-Ridge J."/>
            <person name="Firestone M.K."/>
            <person name="Banfield J.F."/>
        </authorList>
    </citation>
    <scope>NUCLEOTIDE SEQUENCE</scope>
    <source>
        <strain evidence="4">YM_69_17</strain>
    </source>
</reference>
<sequence>MRAVVCRAPGELVLEDRPEPERGDGEVLVRVRRMGICGTDFHIYEGSHPYLQYPRIMGHELSGEVLEAPEGSPLKPGDTVIVNPYVSCGACIACRGGKPNCCVRIAVLGVHRDGGMCERIAVPERNLYPAGSLTLDQAASIEFLAIGAHAVARSGLAPGARTLVIGAGPIGLGVAVFAGLAGGDVSIMDREADRLAFALDSGIAARSIGAGSGAAEAIRQATDGDGFDVVFDATGSRASMESAFGHVAHGGTLALVSVVTETITFSDPEFHKREMTVLGSRNALRADFERVVAAIEDGRVPLRHLLTHRTSLEGAVADLPHWATRKSGLVKALVEIG</sequence>
<dbReference type="SUPFAM" id="SSF50129">
    <property type="entry name" value="GroES-like"/>
    <property type="match status" value="1"/>
</dbReference>
<evidence type="ECO:0000256" key="1">
    <source>
        <dbReference type="ARBA" id="ARBA00023002"/>
    </source>
</evidence>
<evidence type="ECO:0000313" key="5">
    <source>
        <dbReference type="Proteomes" id="UP000700706"/>
    </source>
</evidence>
<dbReference type="Gene3D" id="3.90.180.10">
    <property type="entry name" value="Medium-chain alcohol dehydrogenases, catalytic domain"/>
    <property type="match status" value="1"/>
</dbReference>
<dbReference type="InterPro" id="IPR011032">
    <property type="entry name" value="GroES-like_sf"/>
</dbReference>
<dbReference type="InterPro" id="IPR050129">
    <property type="entry name" value="Zn_alcohol_dh"/>
</dbReference>
<accession>A0A952FK77</accession>
<dbReference type="AlphaFoldDB" id="A0A952FK77"/>
<feature type="domain" description="Alcohol dehydrogenase-like C-terminal" evidence="2">
    <location>
        <begin position="169"/>
        <end position="296"/>
    </location>
</feature>
<dbReference type="Gene3D" id="3.40.50.720">
    <property type="entry name" value="NAD(P)-binding Rossmann-like Domain"/>
    <property type="match status" value="1"/>
</dbReference>
<dbReference type="InterPro" id="IPR036291">
    <property type="entry name" value="NAD(P)-bd_dom_sf"/>
</dbReference>
<evidence type="ECO:0000313" key="4">
    <source>
        <dbReference type="EMBL" id="MBW8723844.1"/>
    </source>
</evidence>
<dbReference type="Proteomes" id="UP000700706">
    <property type="component" value="Unassembled WGS sequence"/>
</dbReference>
<dbReference type="Pfam" id="PF08240">
    <property type="entry name" value="ADH_N"/>
    <property type="match status" value="1"/>
</dbReference>
<protein>
    <submittedName>
        <fullName evidence="4">Zinc-binding alcohol dehydrogenase family protein</fullName>
    </submittedName>
</protein>
<proteinExistence type="predicted"/>
<comment type="caution">
    <text evidence="4">The sequence shown here is derived from an EMBL/GenBank/DDBJ whole genome shotgun (WGS) entry which is preliminary data.</text>
</comment>
<dbReference type="PANTHER" id="PTHR43401">
    <property type="entry name" value="L-THREONINE 3-DEHYDROGENASE"/>
    <property type="match status" value="1"/>
</dbReference>
<dbReference type="Pfam" id="PF00107">
    <property type="entry name" value="ADH_zinc_N"/>
    <property type="match status" value="1"/>
</dbReference>
<keyword evidence="1" id="KW-0560">Oxidoreductase</keyword>
<evidence type="ECO:0000259" key="3">
    <source>
        <dbReference type="Pfam" id="PF08240"/>
    </source>
</evidence>
<name>A0A952FK77_9PROT</name>
<dbReference type="CDD" id="cd08261">
    <property type="entry name" value="Zn_ADH7"/>
    <property type="match status" value="1"/>
</dbReference>
<dbReference type="InterPro" id="IPR013149">
    <property type="entry name" value="ADH-like_C"/>
</dbReference>
<dbReference type="EMBL" id="JAEKLZ010000054">
    <property type="protein sequence ID" value="MBW8723844.1"/>
    <property type="molecule type" value="Genomic_DNA"/>
</dbReference>
<dbReference type="SUPFAM" id="SSF51735">
    <property type="entry name" value="NAD(P)-binding Rossmann-fold domains"/>
    <property type="match status" value="1"/>
</dbReference>
<dbReference type="InterPro" id="IPR013154">
    <property type="entry name" value="ADH-like_N"/>
</dbReference>
<organism evidence="4 5">
    <name type="scientific">Inquilinus limosus</name>
    <dbReference type="NCBI Taxonomy" id="171674"/>
    <lineage>
        <taxon>Bacteria</taxon>
        <taxon>Pseudomonadati</taxon>
        <taxon>Pseudomonadota</taxon>
        <taxon>Alphaproteobacteria</taxon>
        <taxon>Rhodospirillales</taxon>
        <taxon>Rhodospirillaceae</taxon>
        <taxon>Inquilinus</taxon>
    </lineage>
</organism>
<dbReference type="PANTHER" id="PTHR43401:SF3">
    <property type="entry name" value="L-GALACTONATE-5-DEHYDROGENASE"/>
    <property type="match status" value="1"/>
</dbReference>
<feature type="domain" description="Alcohol dehydrogenase-like N-terminal" evidence="3">
    <location>
        <begin position="23"/>
        <end position="130"/>
    </location>
</feature>
<evidence type="ECO:0000259" key="2">
    <source>
        <dbReference type="Pfam" id="PF00107"/>
    </source>
</evidence>
<gene>
    <name evidence="4" type="ORF">JF625_01620</name>
</gene>